<evidence type="ECO:0000256" key="3">
    <source>
        <dbReference type="ARBA" id="ARBA00023125"/>
    </source>
</evidence>
<dbReference type="EMBL" id="JAADJS010000001">
    <property type="protein sequence ID" value="NGX86551.1"/>
    <property type="molecule type" value="Genomic_DNA"/>
</dbReference>
<name>A0A6M2B254_9GAMM</name>
<comment type="caution">
    <text evidence="6">The sequence shown here is derived from an EMBL/GenBank/DDBJ whole genome shotgun (WGS) entry which is preliminary data.</text>
</comment>
<gene>
    <name evidence="6" type="ORF">GW579_05535</name>
</gene>
<dbReference type="GO" id="GO:0003700">
    <property type="term" value="F:DNA-binding transcription factor activity"/>
    <property type="evidence" value="ECO:0007669"/>
    <property type="project" value="TreeGrafter"/>
</dbReference>
<reference evidence="6 7" key="1">
    <citation type="submission" date="2020-01" db="EMBL/GenBank/DDBJ databases">
        <authorList>
            <person name="Lee S.D."/>
        </authorList>
    </citation>
    <scope>NUCLEOTIDE SEQUENCE [LARGE SCALE GENOMIC DNA]</scope>
    <source>
        <strain evidence="6 7">Lac-M11</strain>
    </source>
</reference>
<dbReference type="PANTHER" id="PTHR30346">
    <property type="entry name" value="TRANSCRIPTIONAL DUAL REGULATOR HCAR-RELATED"/>
    <property type="match status" value="1"/>
</dbReference>
<reference evidence="6 7" key="2">
    <citation type="submission" date="2020-03" db="EMBL/GenBank/DDBJ databases">
        <title>Rahnella aceri sp. nov., isoated from traditional Jeju Makgeolli.</title>
        <authorList>
            <person name="Kim I.S."/>
            <person name="Jeon D."/>
        </authorList>
    </citation>
    <scope>NUCLEOTIDE SEQUENCE [LARGE SCALE GENOMIC DNA]</scope>
    <source>
        <strain evidence="6 7">Lac-M11</strain>
    </source>
</reference>
<evidence type="ECO:0000256" key="2">
    <source>
        <dbReference type="ARBA" id="ARBA00023015"/>
    </source>
</evidence>
<feature type="domain" description="LysR substrate-binding" evidence="5">
    <location>
        <begin position="4"/>
        <end position="161"/>
    </location>
</feature>
<dbReference type="InterPro" id="IPR005119">
    <property type="entry name" value="LysR_subst-bd"/>
</dbReference>
<comment type="similarity">
    <text evidence="1">Belongs to the LysR transcriptional regulatory family.</text>
</comment>
<evidence type="ECO:0000313" key="6">
    <source>
        <dbReference type="EMBL" id="NGX86551.1"/>
    </source>
</evidence>
<dbReference type="AlphaFoldDB" id="A0A6M2B254"/>
<organism evidence="6 7">
    <name type="scientific">Rahnella contaminans</name>
    <dbReference type="NCBI Taxonomy" id="2703882"/>
    <lineage>
        <taxon>Bacteria</taxon>
        <taxon>Pseudomonadati</taxon>
        <taxon>Pseudomonadota</taxon>
        <taxon>Gammaproteobacteria</taxon>
        <taxon>Enterobacterales</taxon>
        <taxon>Yersiniaceae</taxon>
        <taxon>Rahnella</taxon>
    </lineage>
</organism>
<evidence type="ECO:0000256" key="1">
    <source>
        <dbReference type="ARBA" id="ARBA00009437"/>
    </source>
</evidence>
<dbReference type="RefSeq" id="WP_165057979.1">
    <property type="nucleotide sequence ID" value="NZ_JAADJS010000001.1"/>
</dbReference>
<evidence type="ECO:0000313" key="7">
    <source>
        <dbReference type="Proteomes" id="UP000476696"/>
    </source>
</evidence>
<dbReference type="SUPFAM" id="SSF53850">
    <property type="entry name" value="Periplasmic binding protein-like II"/>
    <property type="match status" value="1"/>
</dbReference>
<dbReference type="Pfam" id="PF03466">
    <property type="entry name" value="LysR_substrate"/>
    <property type="match status" value="1"/>
</dbReference>
<sequence>MNSSLRLGETDFCLLLTSNFARETDLKIETFIRSPRRLWISQGHPLLSKAVIHLADIASLPFLLLDTDEYPDVIRGHWHTHGGQPNVAFTTTSFETVRSLVAKGRGVTLLSDLVYRPWSLEGLRVMRRTVEDSTTYMDVGAVLSETLALSEPAAVVLDYLRVMITRHGEDA</sequence>
<evidence type="ECO:0000256" key="4">
    <source>
        <dbReference type="ARBA" id="ARBA00023163"/>
    </source>
</evidence>
<dbReference type="GO" id="GO:0003677">
    <property type="term" value="F:DNA binding"/>
    <property type="evidence" value="ECO:0007669"/>
    <property type="project" value="UniProtKB-KW"/>
</dbReference>
<dbReference type="Proteomes" id="UP000476696">
    <property type="component" value="Unassembled WGS sequence"/>
</dbReference>
<accession>A0A6M2B254</accession>
<protein>
    <recommendedName>
        <fullName evidence="5">LysR substrate-binding domain-containing protein</fullName>
    </recommendedName>
</protein>
<evidence type="ECO:0000259" key="5">
    <source>
        <dbReference type="Pfam" id="PF03466"/>
    </source>
</evidence>
<dbReference type="GO" id="GO:0032993">
    <property type="term" value="C:protein-DNA complex"/>
    <property type="evidence" value="ECO:0007669"/>
    <property type="project" value="TreeGrafter"/>
</dbReference>
<dbReference type="Gene3D" id="3.40.190.10">
    <property type="entry name" value="Periplasmic binding protein-like II"/>
    <property type="match status" value="2"/>
</dbReference>
<keyword evidence="7" id="KW-1185">Reference proteome</keyword>
<keyword evidence="2" id="KW-0805">Transcription regulation</keyword>
<keyword evidence="4" id="KW-0804">Transcription</keyword>
<dbReference type="PANTHER" id="PTHR30346:SF0">
    <property type="entry name" value="HCA OPERON TRANSCRIPTIONAL ACTIVATOR HCAR"/>
    <property type="match status" value="1"/>
</dbReference>
<keyword evidence="3" id="KW-0238">DNA-binding</keyword>
<proteinExistence type="inferred from homology"/>